<dbReference type="AlphaFoldDB" id="A0A672RLD1"/>
<proteinExistence type="predicted"/>
<dbReference type="OMA" id="PCLPLEM"/>
<sequence length="208" mass="24306">ALGYEQGSIDRKPVPAKALFRMDPINSLEYSWQLVGVLQYSQEKKEYLVHKADCNGWVWDSDGKPILNGGQREDMFNSHSRTLVILYTEDPRVFAQRIQFAQDLRQYTDGTPTLDPTSLERIRNYAVSTPEEELHLEYIRTMNQMCFDKVVQENPDEFLHITLPRKEPEKVPEKESWLNALCTEISSSLHGSRDWYNLSLSNWHVYHV</sequence>
<dbReference type="Proteomes" id="UP000472262">
    <property type="component" value="Unassembled WGS sequence"/>
</dbReference>
<organism evidence="1 2">
    <name type="scientific">Sinocyclocheilus grahami</name>
    <name type="common">Dianchi golden-line fish</name>
    <name type="synonym">Barbus grahami</name>
    <dbReference type="NCBI Taxonomy" id="75366"/>
    <lineage>
        <taxon>Eukaryota</taxon>
        <taxon>Metazoa</taxon>
        <taxon>Chordata</taxon>
        <taxon>Craniata</taxon>
        <taxon>Vertebrata</taxon>
        <taxon>Euteleostomi</taxon>
        <taxon>Actinopterygii</taxon>
        <taxon>Neopterygii</taxon>
        <taxon>Teleostei</taxon>
        <taxon>Ostariophysi</taxon>
        <taxon>Cypriniformes</taxon>
        <taxon>Cyprinidae</taxon>
        <taxon>Cyprininae</taxon>
        <taxon>Sinocyclocheilus</taxon>
    </lineage>
</organism>
<dbReference type="Ensembl" id="ENSSGRT00000095924.1">
    <property type="protein sequence ID" value="ENSSGRP00000090136.1"/>
    <property type="gene ID" value="ENSSGRG00000045200.1"/>
</dbReference>
<reference evidence="1" key="1">
    <citation type="submission" date="2025-08" db="UniProtKB">
        <authorList>
            <consortium name="Ensembl"/>
        </authorList>
    </citation>
    <scope>IDENTIFICATION</scope>
</reference>
<evidence type="ECO:0000313" key="1">
    <source>
        <dbReference type="Ensembl" id="ENSSGRP00000090136.1"/>
    </source>
</evidence>
<protein>
    <submittedName>
        <fullName evidence="1">Uncharacterized protein</fullName>
    </submittedName>
</protein>
<keyword evidence="2" id="KW-1185">Reference proteome</keyword>
<evidence type="ECO:0000313" key="2">
    <source>
        <dbReference type="Proteomes" id="UP000472262"/>
    </source>
</evidence>
<name>A0A672RLD1_SINGR</name>
<accession>A0A672RLD1</accession>
<reference evidence="1" key="2">
    <citation type="submission" date="2025-09" db="UniProtKB">
        <authorList>
            <consortium name="Ensembl"/>
        </authorList>
    </citation>
    <scope>IDENTIFICATION</scope>
</reference>
<dbReference type="InParanoid" id="A0A672RLD1"/>